<dbReference type="InterPro" id="IPR050834">
    <property type="entry name" value="Glycosyltransf_2"/>
</dbReference>
<dbReference type="PANTHER" id="PTHR43685">
    <property type="entry name" value="GLYCOSYLTRANSFERASE"/>
    <property type="match status" value="1"/>
</dbReference>
<organism evidence="2 3">
    <name type="scientific">Isosphaera pallida (strain ATCC 43644 / DSM 9630 / IS1B)</name>
    <dbReference type="NCBI Taxonomy" id="575540"/>
    <lineage>
        <taxon>Bacteria</taxon>
        <taxon>Pseudomonadati</taxon>
        <taxon>Planctomycetota</taxon>
        <taxon>Planctomycetia</taxon>
        <taxon>Isosphaerales</taxon>
        <taxon>Isosphaeraceae</taxon>
        <taxon>Isosphaera</taxon>
    </lineage>
</organism>
<dbReference type="InterPro" id="IPR029044">
    <property type="entry name" value="Nucleotide-diphossugar_trans"/>
</dbReference>
<evidence type="ECO:0000259" key="1">
    <source>
        <dbReference type="Pfam" id="PF00535"/>
    </source>
</evidence>
<dbReference type="OrthoDB" id="9772170at2"/>
<dbReference type="STRING" id="575540.Isop_3123"/>
<keyword evidence="2" id="KW-0808">Transferase</keyword>
<dbReference type="AlphaFoldDB" id="E8R3V7"/>
<sequence>MNPPRFSVIIPSYNAAPLVVQAVESVLAQTHAAHEILVIDDGSTDDTAACLEPYQDRIRYLHQSNAGVAAARNRGLAEATGDWIAFLDADDVWHPSKLARQARVIAEHPQVGLLATLCYDWPAAGHPELPSGSDHKIAIVPFESLVVRNQIVTSSVVARREVIDQVGGFDPRMQGPEDYDLWLRVAERAPVLLLETPLVGYRDQPVSLSKNAERMEQGMRLILDKLDERGHLRNRPWLRRKTRGYFQYTFGYLHYCIGNYQIAVRSMMMSFWFYPLPYERAHVRYTFGRARLLVAAFRKMLWG</sequence>
<proteinExistence type="predicted"/>
<dbReference type="CDD" id="cd00761">
    <property type="entry name" value="Glyco_tranf_GTA_type"/>
    <property type="match status" value="1"/>
</dbReference>
<dbReference type="KEGG" id="ipa:Isop_3123"/>
<dbReference type="RefSeq" id="WP_013565975.1">
    <property type="nucleotide sequence ID" value="NC_014962.1"/>
</dbReference>
<gene>
    <name evidence="2" type="ordered locus">Isop_3123</name>
</gene>
<dbReference type="Gene3D" id="3.90.550.10">
    <property type="entry name" value="Spore Coat Polysaccharide Biosynthesis Protein SpsA, Chain A"/>
    <property type="match status" value="1"/>
</dbReference>
<dbReference type="GO" id="GO:0016740">
    <property type="term" value="F:transferase activity"/>
    <property type="evidence" value="ECO:0007669"/>
    <property type="project" value="UniProtKB-KW"/>
</dbReference>
<dbReference type="HOGENOM" id="CLU_025996_0_0_0"/>
<dbReference type="EMBL" id="CP002353">
    <property type="protein sequence ID" value="ADV63687.1"/>
    <property type="molecule type" value="Genomic_DNA"/>
</dbReference>
<keyword evidence="3" id="KW-1185">Reference proteome</keyword>
<dbReference type="FunCoup" id="E8R3V7">
    <property type="interactions" value="104"/>
</dbReference>
<evidence type="ECO:0000313" key="3">
    <source>
        <dbReference type="Proteomes" id="UP000008631"/>
    </source>
</evidence>
<protein>
    <submittedName>
        <fullName evidence="2">Glycosyl transferase family 2</fullName>
    </submittedName>
</protein>
<dbReference type="Proteomes" id="UP000008631">
    <property type="component" value="Chromosome"/>
</dbReference>
<dbReference type="Pfam" id="PF00535">
    <property type="entry name" value="Glycos_transf_2"/>
    <property type="match status" value="1"/>
</dbReference>
<feature type="domain" description="Glycosyltransferase 2-like" evidence="1">
    <location>
        <begin position="7"/>
        <end position="112"/>
    </location>
</feature>
<dbReference type="eggNOG" id="COG1216">
    <property type="taxonomic scope" value="Bacteria"/>
</dbReference>
<evidence type="ECO:0000313" key="2">
    <source>
        <dbReference type="EMBL" id="ADV63687.1"/>
    </source>
</evidence>
<dbReference type="SUPFAM" id="SSF53448">
    <property type="entry name" value="Nucleotide-diphospho-sugar transferases"/>
    <property type="match status" value="1"/>
</dbReference>
<accession>E8R3V7</accession>
<name>E8R3V7_ISOPI</name>
<dbReference type="InterPro" id="IPR001173">
    <property type="entry name" value="Glyco_trans_2-like"/>
</dbReference>
<dbReference type="InParanoid" id="E8R3V7"/>
<reference key="1">
    <citation type="submission" date="2010-11" db="EMBL/GenBank/DDBJ databases">
        <title>The complete sequence of chromosome of Isophaera pallida ATCC 43644.</title>
        <authorList>
            <consortium name="US DOE Joint Genome Institute (JGI-PGF)"/>
            <person name="Lucas S."/>
            <person name="Copeland A."/>
            <person name="Lapidus A."/>
            <person name="Bruce D."/>
            <person name="Goodwin L."/>
            <person name="Pitluck S."/>
            <person name="Kyrpides N."/>
            <person name="Mavromatis K."/>
            <person name="Pagani I."/>
            <person name="Ivanova N."/>
            <person name="Saunders E."/>
            <person name="Brettin T."/>
            <person name="Detter J.C."/>
            <person name="Han C."/>
            <person name="Tapia R."/>
            <person name="Land M."/>
            <person name="Hauser L."/>
            <person name="Markowitz V."/>
            <person name="Cheng J.-F."/>
            <person name="Hugenholtz P."/>
            <person name="Woyke T."/>
            <person name="Wu D."/>
            <person name="Eisen J.A."/>
        </authorList>
    </citation>
    <scope>NUCLEOTIDE SEQUENCE</scope>
    <source>
        <strain>ATCC 43644</strain>
    </source>
</reference>
<reference evidence="2 3" key="2">
    <citation type="journal article" date="2011" name="Stand. Genomic Sci.">
        <title>Complete genome sequence of Isosphaera pallida type strain (IS1B).</title>
        <authorList>
            <consortium name="US DOE Joint Genome Institute (JGI-PGF)"/>
            <person name="Goker M."/>
            <person name="Cleland D."/>
            <person name="Saunders E."/>
            <person name="Lapidus A."/>
            <person name="Nolan M."/>
            <person name="Lucas S."/>
            <person name="Hammon N."/>
            <person name="Deshpande S."/>
            <person name="Cheng J.F."/>
            <person name="Tapia R."/>
            <person name="Han C."/>
            <person name="Goodwin L."/>
            <person name="Pitluck S."/>
            <person name="Liolios K."/>
            <person name="Pagani I."/>
            <person name="Ivanova N."/>
            <person name="Mavromatis K."/>
            <person name="Pati A."/>
            <person name="Chen A."/>
            <person name="Palaniappan K."/>
            <person name="Land M."/>
            <person name="Hauser L."/>
            <person name="Chang Y.J."/>
            <person name="Jeffries C.D."/>
            <person name="Detter J.C."/>
            <person name="Beck B."/>
            <person name="Woyke T."/>
            <person name="Bristow J."/>
            <person name="Eisen J.A."/>
            <person name="Markowitz V."/>
            <person name="Hugenholtz P."/>
            <person name="Kyrpides N.C."/>
            <person name="Klenk H.P."/>
        </authorList>
    </citation>
    <scope>NUCLEOTIDE SEQUENCE [LARGE SCALE GENOMIC DNA]</scope>
    <source>
        <strain evidence="3">ATCC 43644 / DSM 9630 / IS1B</strain>
    </source>
</reference>
<dbReference type="PANTHER" id="PTHR43685:SF11">
    <property type="entry name" value="GLYCOSYLTRANSFERASE TAGX-RELATED"/>
    <property type="match status" value="1"/>
</dbReference>